<dbReference type="InterPro" id="IPR003004">
    <property type="entry name" value="GspF/PilC"/>
</dbReference>
<feature type="transmembrane region" description="Helical" evidence="11">
    <location>
        <begin position="204"/>
        <end position="226"/>
    </location>
</feature>
<evidence type="ECO:0000313" key="13">
    <source>
        <dbReference type="EMBL" id="VVE34940.1"/>
    </source>
</evidence>
<evidence type="ECO:0000256" key="5">
    <source>
        <dbReference type="ARBA" id="ARBA00022519"/>
    </source>
</evidence>
<dbReference type="GO" id="GO:0005886">
    <property type="term" value="C:plasma membrane"/>
    <property type="evidence" value="ECO:0007669"/>
    <property type="project" value="UniProtKB-SubCell"/>
</dbReference>
<feature type="region of interest" description="Disordered" evidence="10">
    <location>
        <begin position="1"/>
        <end position="61"/>
    </location>
</feature>
<feature type="compositionally biased region" description="Basic and acidic residues" evidence="10">
    <location>
        <begin position="10"/>
        <end position="20"/>
    </location>
</feature>
<evidence type="ECO:0000256" key="11">
    <source>
        <dbReference type="SAM" id="Phobius"/>
    </source>
</evidence>
<evidence type="ECO:0000256" key="3">
    <source>
        <dbReference type="ARBA" id="ARBA00022448"/>
    </source>
</evidence>
<keyword evidence="6 9" id="KW-0812">Transmembrane</keyword>
<feature type="transmembrane region" description="Helical" evidence="11">
    <location>
        <begin position="416"/>
        <end position="439"/>
    </location>
</feature>
<reference evidence="13 14" key="1">
    <citation type="submission" date="2019-08" db="EMBL/GenBank/DDBJ databases">
        <authorList>
            <person name="Peeters C."/>
        </authorList>
    </citation>
    <scope>NUCLEOTIDE SEQUENCE [LARGE SCALE GENOMIC DNA]</scope>
    <source>
        <strain evidence="13 14">LMG 31114</strain>
    </source>
</reference>
<dbReference type="Pfam" id="PF00482">
    <property type="entry name" value="T2SSF"/>
    <property type="match status" value="2"/>
</dbReference>
<keyword evidence="7 11" id="KW-1133">Transmembrane helix</keyword>
<dbReference type="EMBL" id="CABPSK010000003">
    <property type="protein sequence ID" value="VVE34940.1"/>
    <property type="molecule type" value="Genomic_DNA"/>
</dbReference>
<accession>A0A5E4XFP7</accession>
<evidence type="ECO:0000256" key="7">
    <source>
        <dbReference type="ARBA" id="ARBA00022989"/>
    </source>
</evidence>
<dbReference type="Proteomes" id="UP000366945">
    <property type="component" value="Unassembled WGS sequence"/>
</dbReference>
<dbReference type="FunFam" id="1.20.81.30:FF:000001">
    <property type="entry name" value="Type II secretion system protein F"/>
    <property type="match status" value="1"/>
</dbReference>
<feature type="transmembrane region" description="Helical" evidence="11">
    <location>
        <begin position="261"/>
        <end position="279"/>
    </location>
</feature>
<evidence type="ECO:0000256" key="9">
    <source>
        <dbReference type="RuleBase" id="RU003923"/>
    </source>
</evidence>
<dbReference type="PANTHER" id="PTHR30012">
    <property type="entry name" value="GENERAL SECRETION PATHWAY PROTEIN"/>
    <property type="match status" value="1"/>
</dbReference>
<dbReference type="InterPro" id="IPR018076">
    <property type="entry name" value="T2SS_GspF_dom"/>
</dbReference>
<evidence type="ECO:0000256" key="1">
    <source>
        <dbReference type="ARBA" id="ARBA00004429"/>
    </source>
</evidence>
<dbReference type="InterPro" id="IPR001992">
    <property type="entry name" value="T2SS_GspF/T4SS_PilC_CS"/>
</dbReference>
<evidence type="ECO:0000313" key="14">
    <source>
        <dbReference type="Proteomes" id="UP000366945"/>
    </source>
</evidence>
<keyword evidence="14" id="KW-1185">Reference proteome</keyword>
<evidence type="ECO:0000256" key="4">
    <source>
        <dbReference type="ARBA" id="ARBA00022475"/>
    </source>
</evidence>
<dbReference type="PRINTS" id="PR00812">
    <property type="entry name" value="BCTERIALGSPF"/>
</dbReference>
<evidence type="ECO:0000259" key="12">
    <source>
        <dbReference type="Pfam" id="PF00482"/>
    </source>
</evidence>
<evidence type="ECO:0000256" key="10">
    <source>
        <dbReference type="SAM" id="MobiDB-lite"/>
    </source>
</evidence>
<dbReference type="Gene3D" id="1.20.81.30">
    <property type="entry name" value="Type II secretion system (T2SS), domain F"/>
    <property type="match status" value="2"/>
</dbReference>
<keyword evidence="8 11" id="KW-0472">Membrane</keyword>
<gene>
    <name evidence="13" type="primary">gspF</name>
    <name evidence="13" type="ORF">PPN31114_03861</name>
</gene>
<evidence type="ECO:0000256" key="8">
    <source>
        <dbReference type="ARBA" id="ARBA00023136"/>
    </source>
</evidence>
<name>A0A5E4XFP7_9BURK</name>
<dbReference type="PANTHER" id="PTHR30012:SF7">
    <property type="entry name" value="PROTEIN TRANSPORT PROTEIN HOFC HOMOLOG"/>
    <property type="match status" value="1"/>
</dbReference>
<protein>
    <submittedName>
        <fullName evidence="13">Type II secretion system protein F</fullName>
    </submittedName>
</protein>
<dbReference type="InterPro" id="IPR042094">
    <property type="entry name" value="T2SS_GspF_sf"/>
</dbReference>
<feature type="domain" description="Type II secretion system protein GspF" evidence="12">
    <location>
        <begin position="311"/>
        <end position="433"/>
    </location>
</feature>
<dbReference type="PROSITE" id="PS00874">
    <property type="entry name" value="T2SP_F"/>
    <property type="match status" value="1"/>
</dbReference>
<evidence type="ECO:0000256" key="6">
    <source>
        <dbReference type="ARBA" id="ARBA00022692"/>
    </source>
</evidence>
<evidence type="ECO:0000256" key="2">
    <source>
        <dbReference type="ARBA" id="ARBA00005745"/>
    </source>
</evidence>
<dbReference type="AlphaFoldDB" id="A0A5E4XFP7"/>
<keyword evidence="3 9" id="KW-0813">Transport</keyword>
<feature type="compositionally biased region" description="Basic and acidic residues" evidence="10">
    <location>
        <begin position="49"/>
        <end position="61"/>
    </location>
</feature>
<feature type="domain" description="Type II secretion system protein GspF" evidence="12">
    <location>
        <begin position="105"/>
        <end position="227"/>
    </location>
</feature>
<comment type="subcellular location">
    <subcellularLocation>
        <location evidence="1 9">Cell inner membrane</location>
        <topology evidence="1 9">Multi-pass membrane protein</topology>
    </subcellularLocation>
</comment>
<dbReference type="GO" id="GO:0015628">
    <property type="term" value="P:protein secretion by the type II secretion system"/>
    <property type="evidence" value="ECO:0007669"/>
    <property type="project" value="TreeGrafter"/>
</dbReference>
<proteinExistence type="inferred from homology"/>
<keyword evidence="4" id="KW-1003">Cell membrane</keyword>
<sequence length="442" mass="46946">MQQHLPEAAPDSRADARSDSSSDSQSKRTAVSELREPTHSAQSCRWHWQGRDEQGQERHGELTARGEATARLLLRRQRVTVTRLSAGRRHAPTIRVSAADAANLLRRLATLLGAGVPLTAALDVLARGAHTRGLKRLAREIAQDVRQGLALAQAMSRATRHFSAIDCQLVAAGELGAQLPATLVRLSAQRDHTRALRDKLQRALAYPLTVLGIAIAVVIALLQWVIPEFERLFANAAGGGVPLPPLTRGLIDLSRATLVDGPWLLAAMGAVGVALSVALRHSTRARRMRDRLMLGLPGIGPVLRMTCAARWARTLGTLLDAGIPLADAMDAAASACGNLVIREAAHAVHISVARGAPLAGALEANAHWPPVIAQLAVVGEESGTLGRMLNQAAGLLDEEAAHTLVSACATLEPMMITFLGLLIGGMVLAMYLPMFQLGYGVA</sequence>
<keyword evidence="5" id="KW-0997">Cell inner membrane</keyword>
<comment type="similarity">
    <text evidence="2 9">Belongs to the GSP F family.</text>
</comment>
<organism evidence="13 14">
    <name type="scientific">Pandoraea pneumonica</name>
    <dbReference type="NCBI Taxonomy" id="2508299"/>
    <lineage>
        <taxon>Bacteria</taxon>
        <taxon>Pseudomonadati</taxon>
        <taxon>Pseudomonadota</taxon>
        <taxon>Betaproteobacteria</taxon>
        <taxon>Burkholderiales</taxon>
        <taxon>Burkholderiaceae</taxon>
        <taxon>Pandoraea</taxon>
    </lineage>
</organism>